<evidence type="ECO:0000313" key="2">
    <source>
        <dbReference type="EMBL" id="KXT96846.1"/>
    </source>
</evidence>
<dbReference type="PATRIC" id="fig|28037.234.peg.1968"/>
<name>A0A139Q2S0_STRMT</name>
<keyword evidence="1" id="KW-0812">Transmembrane</keyword>
<comment type="caution">
    <text evidence="2">The sequence shown here is derived from an EMBL/GenBank/DDBJ whole genome shotgun (WGS) entry which is preliminary data.</text>
</comment>
<evidence type="ECO:0000256" key="1">
    <source>
        <dbReference type="SAM" id="Phobius"/>
    </source>
</evidence>
<evidence type="ECO:0000313" key="3">
    <source>
        <dbReference type="Proteomes" id="UP000070136"/>
    </source>
</evidence>
<proteinExistence type="predicted"/>
<protein>
    <submittedName>
        <fullName evidence="2">Uncharacterized protein</fullName>
    </submittedName>
</protein>
<keyword evidence="1" id="KW-0472">Membrane</keyword>
<dbReference type="EMBL" id="LQOA01000050">
    <property type="protein sequence ID" value="KXT96846.1"/>
    <property type="molecule type" value="Genomic_DNA"/>
</dbReference>
<organism evidence="2 3">
    <name type="scientific">Streptococcus mitis</name>
    <dbReference type="NCBI Taxonomy" id="28037"/>
    <lineage>
        <taxon>Bacteria</taxon>
        <taxon>Bacillati</taxon>
        <taxon>Bacillota</taxon>
        <taxon>Bacilli</taxon>
        <taxon>Lactobacillales</taxon>
        <taxon>Streptococcaceae</taxon>
        <taxon>Streptococcus</taxon>
        <taxon>Streptococcus mitis group</taxon>
    </lineage>
</organism>
<feature type="transmembrane region" description="Helical" evidence="1">
    <location>
        <begin position="24"/>
        <end position="45"/>
    </location>
</feature>
<sequence>MTLIEQNTIQSETSVFTFNRNLQLGTYLGFFLQEFLLGAFIYTISKIFGRIKQGKF</sequence>
<gene>
    <name evidence="2" type="ORF">SMIDD28_01881</name>
</gene>
<accession>A0A139Q2S0</accession>
<dbReference type="Proteomes" id="UP000070136">
    <property type="component" value="Unassembled WGS sequence"/>
</dbReference>
<reference evidence="2 3" key="1">
    <citation type="submission" date="2016-01" db="EMBL/GenBank/DDBJ databases">
        <title>Highly variable Streptococcus oralis are common among viridans streptococci isolated from primates.</title>
        <authorList>
            <person name="Denapaite D."/>
            <person name="Rieger M."/>
            <person name="Koendgen S."/>
            <person name="Brueckner R."/>
            <person name="Ochigava I."/>
            <person name="Kappeler P."/>
            <person name="Maetz-Rensing K."/>
            <person name="Leendertz F."/>
            <person name="Hakenbeck R."/>
        </authorList>
    </citation>
    <scope>NUCLEOTIDE SEQUENCE [LARGE SCALE GENOMIC DNA]</scope>
    <source>
        <strain evidence="2 3">DD28</strain>
    </source>
</reference>
<keyword evidence="1" id="KW-1133">Transmembrane helix</keyword>
<dbReference type="AlphaFoldDB" id="A0A139Q2S0"/>